<protein>
    <submittedName>
        <fullName evidence="2">ESCRT-II complex subunit VPS22</fullName>
    </submittedName>
</protein>
<sequence>MRRGVGVGHVQRRGEAQRRMADLGARLTAERVGRIADELDALETQLRRLAAHHRAEIERDPVVRARFRQLADSLGVDLISSRRNVFAGLLGLGDFYYGLAGKVVEACMRERKFCGAYVPLRRIVQIVKRQYDGDGEGRSKKSVITEGDVCMALDKLHVLGDGYNVVELAGIKYIQTTPDGSRSADDVPLLNCVLEEQAKRIKAYRSTRDKNEVKPKPVVFPTLNMHRVGLSRIQGGGVTTERDVDNGENDYEEETGISNNSDIPLKAQCVALTQKELEERLMWQPHRVQAVLERMMQNGSVWVDYPEASGGALLSATEEVAPKKVVKRSTEVSEVEAVYWFIALVFQDEGTV</sequence>
<organism evidence="2 3">
    <name type="scientific">Trypanosoma theileri</name>
    <dbReference type="NCBI Taxonomy" id="67003"/>
    <lineage>
        <taxon>Eukaryota</taxon>
        <taxon>Discoba</taxon>
        <taxon>Euglenozoa</taxon>
        <taxon>Kinetoplastea</taxon>
        <taxon>Metakinetoplastina</taxon>
        <taxon>Trypanosomatida</taxon>
        <taxon>Trypanosomatidae</taxon>
        <taxon>Trypanosoma</taxon>
    </lineage>
</organism>
<evidence type="ECO:0000256" key="1">
    <source>
        <dbReference type="ARBA" id="ARBA00009834"/>
    </source>
</evidence>
<dbReference type="Pfam" id="PF04157">
    <property type="entry name" value="EAP30"/>
    <property type="match status" value="1"/>
</dbReference>
<dbReference type="InterPro" id="IPR036390">
    <property type="entry name" value="WH_DNA-bd_sf"/>
</dbReference>
<dbReference type="GO" id="GO:0000814">
    <property type="term" value="C:ESCRT II complex"/>
    <property type="evidence" value="ECO:0007669"/>
    <property type="project" value="InterPro"/>
</dbReference>
<dbReference type="InterPro" id="IPR040608">
    <property type="entry name" value="Snf8/Vps36"/>
</dbReference>
<proteinExistence type="inferred from homology"/>
<dbReference type="GO" id="GO:0043328">
    <property type="term" value="P:protein transport to vacuole involved in ubiquitin-dependent protein catabolic process via the multivesicular body sorting pathway"/>
    <property type="evidence" value="ECO:0007669"/>
    <property type="project" value="TreeGrafter"/>
</dbReference>
<evidence type="ECO:0000313" key="3">
    <source>
        <dbReference type="Proteomes" id="UP000192257"/>
    </source>
</evidence>
<dbReference type="PANTHER" id="PTHR12806:SF0">
    <property type="entry name" value="VACUOLAR-SORTING PROTEIN SNF8"/>
    <property type="match status" value="1"/>
</dbReference>
<gene>
    <name evidence="2" type="ORF">TM35_000014350</name>
</gene>
<dbReference type="STRING" id="67003.A0A1X0P9K2"/>
<name>A0A1X0P9K2_9TRYP</name>
<dbReference type="InterPro" id="IPR016689">
    <property type="entry name" value="ESCRT-2_cplx_Snf8"/>
</dbReference>
<comment type="caution">
    <text evidence="2">The sequence shown here is derived from an EMBL/GenBank/DDBJ whole genome shotgun (WGS) entry which is preliminary data.</text>
</comment>
<reference evidence="2 3" key="1">
    <citation type="submission" date="2017-03" db="EMBL/GenBank/DDBJ databases">
        <title>An alternative strategy for trypanosome survival in the mammalian bloodstream revealed through genome and transcriptome analysis of the ubiquitous bovine parasite Trypanosoma (Megatrypanum) theileri.</title>
        <authorList>
            <person name="Kelly S."/>
            <person name="Ivens A."/>
            <person name="Mott A."/>
            <person name="O'Neill E."/>
            <person name="Emms D."/>
            <person name="Macleod O."/>
            <person name="Voorheis P."/>
            <person name="Matthews J."/>
            <person name="Matthews K."/>
            <person name="Carrington M."/>
        </authorList>
    </citation>
    <scope>NUCLEOTIDE SEQUENCE [LARGE SCALE GENOMIC DNA]</scope>
    <source>
        <strain evidence="2">Edinburgh</strain>
    </source>
</reference>
<dbReference type="PANTHER" id="PTHR12806">
    <property type="entry name" value="EAP30 SUBUNIT OF ELL COMPLEX"/>
    <property type="match status" value="1"/>
</dbReference>
<dbReference type="EMBL" id="NBCO01000001">
    <property type="protein sequence ID" value="ORC93558.1"/>
    <property type="molecule type" value="Genomic_DNA"/>
</dbReference>
<dbReference type="Proteomes" id="UP000192257">
    <property type="component" value="Unassembled WGS sequence"/>
</dbReference>
<dbReference type="SUPFAM" id="SSF46785">
    <property type="entry name" value="Winged helix' DNA-binding domain"/>
    <property type="match status" value="2"/>
</dbReference>
<evidence type="ECO:0000313" key="2">
    <source>
        <dbReference type="EMBL" id="ORC93558.1"/>
    </source>
</evidence>
<dbReference type="InterPro" id="IPR036388">
    <property type="entry name" value="WH-like_DNA-bd_sf"/>
</dbReference>
<dbReference type="OrthoDB" id="283883at2759"/>
<comment type="similarity">
    <text evidence="1">Belongs to the SNF8 family.</text>
</comment>
<keyword evidence="3" id="KW-1185">Reference proteome</keyword>
<dbReference type="AlphaFoldDB" id="A0A1X0P9K2"/>
<dbReference type="RefSeq" id="XP_028887624.1">
    <property type="nucleotide sequence ID" value="XM_029021116.1"/>
</dbReference>
<dbReference type="Gene3D" id="1.10.10.10">
    <property type="entry name" value="Winged helix-like DNA-binding domain superfamily/Winged helix DNA-binding domain"/>
    <property type="match status" value="2"/>
</dbReference>
<accession>A0A1X0P9K2</accession>
<dbReference type="GeneID" id="39980896"/>
<dbReference type="VEuPathDB" id="TriTrypDB:TM35_000014350"/>
<dbReference type="Gene3D" id="6.10.140.180">
    <property type="match status" value="1"/>
</dbReference>